<proteinExistence type="predicted"/>
<dbReference type="CDD" id="cd00096">
    <property type="entry name" value="Ig"/>
    <property type="match status" value="1"/>
</dbReference>
<gene>
    <name evidence="3" type="primary">20206718</name>
    <name evidence="2" type="ORF">HELRODRAFT_178295</name>
</gene>
<dbReference type="Proteomes" id="UP000015101">
    <property type="component" value="Unassembled WGS sequence"/>
</dbReference>
<protein>
    <recommendedName>
        <fullName evidence="5">Ig-like domain-containing protein</fullName>
    </recommendedName>
</protein>
<dbReference type="CTD" id="20206718"/>
<evidence type="ECO:0000313" key="4">
    <source>
        <dbReference type="Proteomes" id="UP000015101"/>
    </source>
</evidence>
<evidence type="ECO:0000313" key="3">
    <source>
        <dbReference type="EnsemblMetazoa" id="HelroP178295"/>
    </source>
</evidence>
<keyword evidence="4" id="KW-1185">Reference proteome</keyword>
<dbReference type="EMBL" id="KB097417">
    <property type="protein sequence ID" value="ESN97183.1"/>
    <property type="molecule type" value="Genomic_DNA"/>
</dbReference>
<dbReference type="InParanoid" id="T1FD19"/>
<organism evidence="3 4">
    <name type="scientific">Helobdella robusta</name>
    <name type="common">Californian leech</name>
    <dbReference type="NCBI Taxonomy" id="6412"/>
    <lineage>
        <taxon>Eukaryota</taxon>
        <taxon>Metazoa</taxon>
        <taxon>Spiralia</taxon>
        <taxon>Lophotrochozoa</taxon>
        <taxon>Annelida</taxon>
        <taxon>Clitellata</taxon>
        <taxon>Hirudinea</taxon>
        <taxon>Rhynchobdellida</taxon>
        <taxon>Glossiphoniidae</taxon>
        <taxon>Helobdella</taxon>
    </lineage>
</organism>
<dbReference type="HOGENOM" id="CLU_1046888_0_0_1"/>
<reference evidence="2 4" key="2">
    <citation type="journal article" date="2013" name="Nature">
        <title>Insights into bilaterian evolution from three spiralian genomes.</title>
        <authorList>
            <person name="Simakov O."/>
            <person name="Marletaz F."/>
            <person name="Cho S.J."/>
            <person name="Edsinger-Gonzales E."/>
            <person name="Havlak P."/>
            <person name="Hellsten U."/>
            <person name="Kuo D.H."/>
            <person name="Larsson T."/>
            <person name="Lv J."/>
            <person name="Arendt D."/>
            <person name="Savage R."/>
            <person name="Osoegawa K."/>
            <person name="de Jong P."/>
            <person name="Grimwood J."/>
            <person name="Chapman J.A."/>
            <person name="Shapiro H."/>
            <person name="Aerts A."/>
            <person name="Otillar R.P."/>
            <person name="Terry A.Y."/>
            <person name="Boore J.L."/>
            <person name="Grigoriev I.V."/>
            <person name="Lindberg D.R."/>
            <person name="Seaver E.C."/>
            <person name="Weisblat D.A."/>
            <person name="Putnam N.H."/>
            <person name="Rokhsar D.S."/>
        </authorList>
    </citation>
    <scope>NUCLEOTIDE SEQUENCE</scope>
</reference>
<accession>T1FD19</accession>
<dbReference type="SUPFAM" id="SSF48726">
    <property type="entry name" value="Immunoglobulin"/>
    <property type="match status" value="1"/>
</dbReference>
<evidence type="ECO:0000313" key="2">
    <source>
        <dbReference type="EMBL" id="ESN97183.1"/>
    </source>
</evidence>
<dbReference type="AlphaFoldDB" id="T1FD19"/>
<evidence type="ECO:0008006" key="5">
    <source>
        <dbReference type="Google" id="ProtNLM"/>
    </source>
</evidence>
<sequence length="266" mass="30722">MNDKSVTIECLAYGKPLVRYSWKKDSKLLKTPEIDNLYFKLLIPSNHKPKDKINDTKNVTNPTKIDNKLNEELENNRKFVDSKNILDQKNNINNNTKKFGFGNNNNSTIFSKIGNINNDNIKDSNSVYNNNNNDRPVNNDYHHNIHNDNSSSSYYNNYNTSFYPGSLIITDPTIEHEDQNTFPITRDPRIHYPLLHRPFTIKCRLPSGYPTNFEVFWGKSTDGGEVRRVEENDRLAVDRNGGYGHSEPGMGSKKYEYPDSARPIRN</sequence>
<dbReference type="KEGG" id="hro:HELRODRAFT_178295"/>
<evidence type="ECO:0000256" key="1">
    <source>
        <dbReference type="SAM" id="MobiDB-lite"/>
    </source>
</evidence>
<dbReference type="GeneID" id="20206718"/>
<dbReference type="RefSeq" id="XP_009024679.1">
    <property type="nucleotide sequence ID" value="XM_009026431.1"/>
</dbReference>
<dbReference type="EMBL" id="AMQM01006372">
    <property type="status" value="NOT_ANNOTATED_CDS"/>
    <property type="molecule type" value="Genomic_DNA"/>
</dbReference>
<reference evidence="4" key="1">
    <citation type="submission" date="2012-12" db="EMBL/GenBank/DDBJ databases">
        <authorList>
            <person name="Hellsten U."/>
            <person name="Grimwood J."/>
            <person name="Chapman J.A."/>
            <person name="Shapiro H."/>
            <person name="Aerts A."/>
            <person name="Otillar R.P."/>
            <person name="Terry A.Y."/>
            <person name="Boore J.L."/>
            <person name="Simakov O."/>
            <person name="Marletaz F."/>
            <person name="Cho S.-J."/>
            <person name="Edsinger-Gonzales E."/>
            <person name="Havlak P."/>
            <person name="Kuo D.-H."/>
            <person name="Larsson T."/>
            <person name="Lv J."/>
            <person name="Arendt D."/>
            <person name="Savage R."/>
            <person name="Osoegawa K."/>
            <person name="de Jong P."/>
            <person name="Lindberg D.R."/>
            <person name="Seaver E.C."/>
            <person name="Weisblat D.A."/>
            <person name="Putnam N.H."/>
            <person name="Grigoriev I.V."/>
            <person name="Rokhsar D.S."/>
        </authorList>
    </citation>
    <scope>NUCLEOTIDE SEQUENCE</scope>
</reference>
<name>T1FD19_HELRO</name>
<reference evidence="3" key="3">
    <citation type="submission" date="2015-06" db="UniProtKB">
        <authorList>
            <consortium name="EnsemblMetazoa"/>
        </authorList>
    </citation>
    <scope>IDENTIFICATION</scope>
</reference>
<dbReference type="EnsemblMetazoa" id="HelroT178295">
    <property type="protein sequence ID" value="HelroP178295"/>
    <property type="gene ID" value="HelroG178295"/>
</dbReference>
<dbReference type="InterPro" id="IPR036179">
    <property type="entry name" value="Ig-like_dom_sf"/>
</dbReference>
<feature type="region of interest" description="Disordered" evidence="1">
    <location>
        <begin position="235"/>
        <end position="266"/>
    </location>
</feature>